<dbReference type="PANTHER" id="PTHR30518">
    <property type="entry name" value="ENDOLYTIC MUREIN TRANSGLYCOSYLASE"/>
    <property type="match status" value="1"/>
</dbReference>
<accession>A0A094Q7Y4</accession>
<dbReference type="GO" id="GO:0071555">
    <property type="term" value="P:cell wall organization"/>
    <property type="evidence" value="ECO:0007669"/>
    <property type="project" value="UniProtKB-KW"/>
</dbReference>
<sequence>MTVDRAALTRVTAALITSAIFIGALSLIKRGPEAAADFPCAIDSQAKQISIDVARGESGSDIALELFEKGVTQSQAAFFRLAVADPRSASIAPGVHLIDARLCARDALTQLLDNKRIAGLIVIKEGAWLSEIKKSFENAGYTRKEIDRAFSGAEIPSPYTSLEGLLFPAQYSFAKGTPVEDALAAMIARGLRETKSAGFDTSKSGFDPQELLTIASIIQAEGTDDVFGQVSRVIFNRLKISMPLQMDSTVHYIEEKRGDIFLSTQSTLVNSPFNTYRRAGLPPSPIGNPGRNAMLATVSPSEGTWLYFITVAPRDTRFTDSFEQFNRWKLLYKANLRDGKFEE</sequence>
<evidence type="ECO:0000256" key="4">
    <source>
        <dbReference type="ARBA" id="ARBA00023136"/>
    </source>
</evidence>
<dbReference type="GO" id="GO:0016829">
    <property type="term" value="F:lyase activity"/>
    <property type="evidence" value="ECO:0007669"/>
    <property type="project" value="UniProtKB-KW"/>
</dbReference>
<gene>
    <name evidence="8" type="ORF">GM50_2520</name>
</gene>
<evidence type="ECO:0000313" key="8">
    <source>
        <dbReference type="EMBL" id="KGA20330.1"/>
    </source>
</evidence>
<dbReference type="PANTHER" id="PTHR30518:SF2">
    <property type="entry name" value="ENDOLYTIC MUREIN TRANSGLYCOSYLASE"/>
    <property type="match status" value="1"/>
</dbReference>
<evidence type="ECO:0000256" key="2">
    <source>
        <dbReference type="ARBA" id="ARBA00022692"/>
    </source>
</evidence>
<organism evidence="8">
    <name type="scientific">freshwater metagenome</name>
    <dbReference type="NCBI Taxonomy" id="449393"/>
    <lineage>
        <taxon>unclassified sequences</taxon>
        <taxon>metagenomes</taxon>
        <taxon>ecological metagenomes</taxon>
    </lineage>
</organism>
<evidence type="ECO:0008006" key="9">
    <source>
        <dbReference type="Google" id="ProtNLM"/>
    </source>
</evidence>
<protein>
    <recommendedName>
        <fullName evidence="9">Aminodeoxychorismate lyase</fullName>
    </recommendedName>
</protein>
<proteinExistence type="inferred from homology"/>
<evidence type="ECO:0000256" key="1">
    <source>
        <dbReference type="ARBA" id="ARBA00022475"/>
    </source>
</evidence>
<keyword evidence="3 7" id="KW-1133">Transmembrane helix</keyword>
<keyword evidence="2 7" id="KW-0812">Transmembrane</keyword>
<reference evidence="8" key="1">
    <citation type="submission" date="2014-05" db="EMBL/GenBank/DDBJ databases">
        <title>Key roles for freshwater Actinobacteria revealed by deep metagenomic sequencing.</title>
        <authorList>
            <person name="Ghai R."/>
            <person name="Mizuno C.M."/>
            <person name="Picazo A."/>
            <person name="Camacho A."/>
            <person name="Rodriguez-Valera F."/>
        </authorList>
    </citation>
    <scope>NUCLEOTIDE SEQUENCE</scope>
</reference>
<keyword evidence="4 7" id="KW-0472">Membrane</keyword>
<evidence type="ECO:0000256" key="3">
    <source>
        <dbReference type="ARBA" id="ARBA00022989"/>
    </source>
</evidence>
<dbReference type="HAMAP" id="MF_02065">
    <property type="entry name" value="MltG"/>
    <property type="match status" value="1"/>
</dbReference>
<evidence type="ECO:0000256" key="7">
    <source>
        <dbReference type="SAM" id="Phobius"/>
    </source>
</evidence>
<dbReference type="EMBL" id="JNSK01000004">
    <property type="protein sequence ID" value="KGA20330.1"/>
    <property type="molecule type" value="Genomic_DNA"/>
</dbReference>
<name>A0A094Q7Y4_9ZZZZ</name>
<dbReference type="InterPro" id="IPR003770">
    <property type="entry name" value="MLTG-like"/>
</dbReference>
<dbReference type="AlphaFoldDB" id="A0A094Q7Y4"/>
<evidence type="ECO:0000256" key="5">
    <source>
        <dbReference type="ARBA" id="ARBA00023239"/>
    </source>
</evidence>
<keyword evidence="5" id="KW-0456">Lyase</keyword>
<feature type="transmembrane region" description="Helical" evidence="7">
    <location>
        <begin position="7"/>
        <end position="28"/>
    </location>
</feature>
<keyword evidence="1" id="KW-1003">Cell membrane</keyword>
<comment type="caution">
    <text evidence="8">The sequence shown here is derived from an EMBL/GenBank/DDBJ whole genome shotgun (WGS) entry which is preliminary data.</text>
</comment>
<dbReference type="NCBIfam" id="TIGR00247">
    <property type="entry name" value="endolytic transglycosylase MltG"/>
    <property type="match status" value="1"/>
</dbReference>
<keyword evidence="6" id="KW-0961">Cell wall biogenesis/degradation</keyword>
<evidence type="ECO:0000256" key="6">
    <source>
        <dbReference type="ARBA" id="ARBA00023316"/>
    </source>
</evidence>
<dbReference type="Pfam" id="PF02618">
    <property type="entry name" value="YceG"/>
    <property type="match status" value="1"/>
</dbReference>